<dbReference type="GO" id="GO:0002953">
    <property type="term" value="F:5'-deoxynucleotidase activity"/>
    <property type="evidence" value="ECO:0007669"/>
    <property type="project" value="UniProtKB-EC"/>
</dbReference>
<feature type="domain" description="HD/PDEase" evidence="8">
    <location>
        <begin position="29"/>
        <end position="144"/>
    </location>
</feature>
<dbReference type="Pfam" id="PF13023">
    <property type="entry name" value="HD_3"/>
    <property type="match status" value="1"/>
</dbReference>
<evidence type="ECO:0000313" key="10">
    <source>
        <dbReference type="Proteomes" id="UP000326961"/>
    </source>
</evidence>
<evidence type="ECO:0000256" key="1">
    <source>
        <dbReference type="ARBA" id="ARBA00001638"/>
    </source>
</evidence>
<comment type="cofactor">
    <cofactor evidence="3">
        <name>Co(2+)</name>
        <dbReference type="ChEBI" id="CHEBI:48828"/>
    </cofactor>
</comment>
<dbReference type="SUPFAM" id="SSF109604">
    <property type="entry name" value="HD-domain/PDEase-like"/>
    <property type="match status" value="1"/>
</dbReference>
<dbReference type="PANTHER" id="PTHR11845:SF13">
    <property type="entry name" value="5'-DEOXYNUCLEOTIDASE HDDC2"/>
    <property type="match status" value="1"/>
</dbReference>
<proteinExistence type="predicted"/>
<dbReference type="InterPro" id="IPR039356">
    <property type="entry name" value="YfbR/HDDC2"/>
</dbReference>
<accession>A0A5P3XDX1</accession>
<evidence type="ECO:0000259" key="8">
    <source>
        <dbReference type="SMART" id="SM00471"/>
    </source>
</evidence>
<evidence type="ECO:0000256" key="2">
    <source>
        <dbReference type="ARBA" id="ARBA00001936"/>
    </source>
</evidence>
<comment type="subunit">
    <text evidence="4">Homodimer.</text>
</comment>
<dbReference type="PANTHER" id="PTHR11845">
    <property type="entry name" value="5'-DEOXYNUCLEOTIDASE HDDC2"/>
    <property type="match status" value="1"/>
</dbReference>
<dbReference type="AlphaFoldDB" id="A0A5P3XDX1"/>
<dbReference type="GO" id="GO:0005737">
    <property type="term" value="C:cytoplasm"/>
    <property type="evidence" value="ECO:0007669"/>
    <property type="project" value="TreeGrafter"/>
</dbReference>
<dbReference type="Gene3D" id="1.10.3210.10">
    <property type="entry name" value="Hypothetical protein af1432"/>
    <property type="match status" value="1"/>
</dbReference>
<name>A0A5P3XDX1_PARBF</name>
<comment type="cofactor">
    <cofactor evidence="2">
        <name>Mn(2+)</name>
        <dbReference type="ChEBI" id="CHEBI:29035"/>
    </cofactor>
</comment>
<evidence type="ECO:0000313" key="9">
    <source>
        <dbReference type="EMBL" id="QEZ68435.1"/>
    </source>
</evidence>
<keyword evidence="6" id="KW-0479">Metal-binding</keyword>
<dbReference type="Proteomes" id="UP000326961">
    <property type="component" value="Chromosome"/>
</dbReference>
<gene>
    <name evidence="9" type="ORF">D4A35_05580</name>
</gene>
<keyword evidence="7" id="KW-0378">Hydrolase</keyword>
<evidence type="ECO:0000256" key="5">
    <source>
        <dbReference type="ARBA" id="ARBA00012964"/>
    </source>
</evidence>
<dbReference type="SMART" id="SM00471">
    <property type="entry name" value="HDc"/>
    <property type="match status" value="1"/>
</dbReference>
<evidence type="ECO:0000256" key="4">
    <source>
        <dbReference type="ARBA" id="ARBA00011738"/>
    </source>
</evidence>
<dbReference type="EMBL" id="CP032452">
    <property type="protein sequence ID" value="QEZ68435.1"/>
    <property type="molecule type" value="Genomic_DNA"/>
</dbReference>
<reference evidence="9 10" key="1">
    <citation type="submission" date="2018-09" db="EMBL/GenBank/DDBJ databases">
        <title>A clostridial neurotoxin that targets Anopheles mosquitoes.</title>
        <authorList>
            <person name="Contreras E."/>
            <person name="Masuyer G."/>
            <person name="Qureshi N."/>
            <person name="Chawla S."/>
            <person name="Lim H.L."/>
            <person name="Chen J."/>
            <person name="Stenmark P."/>
            <person name="Gill S."/>
        </authorList>
    </citation>
    <scope>NUCLEOTIDE SEQUENCE [LARGE SCALE GENOMIC DNA]</scope>
    <source>
        <strain evidence="9 10">Cbm</strain>
    </source>
</reference>
<dbReference type="InterPro" id="IPR003607">
    <property type="entry name" value="HD/PDEase_dom"/>
</dbReference>
<dbReference type="RefSeq" id="WP_025162955.1">
    <property type="nucleotide sequence ID" value="NZ_BROK01000020.1"/>
</dbReference>
<comment type="catalytic activity">
    <reaction evidence="1">
        <text>a 2'-deoxyribonucleoside 5'-phosphate + H2O = a 2'-deoxyribonucleoside + phosphate</text>
        <dbReference type="Rhea" id="RHEA:36167"/>
        <dbReference type="ChEBI" id="CHEBI:15377"/>
        <dbReference type="ChEBI" id="CHEBI:18274"/>
        <dbReference type="ChEBI" id="CHEBI:43474"/>
        <dbReference type="ChEBI" id="CHEBI:65317"/>
        <dbReference type="EC" id="3.1.3.89"/>
    </reaction>
</comment>
<sequence length="193" mass="22582">MNTSTFLEILSVAEKLKCNTRHSWTSSGRHESVAEHSWRIALMALLMRDEFPNIDMDKVIRMCLIHDLGEAFTGDIPAFDKKEEDSKKEDEIFLQWVETFPAHYKEEFIELLAEMNERKTEEAKLYKALDNLEAVIQHNEADISTWIPLEYDLQFTYGSDKVEFSPYLKELKKEIDKRTTEKIAQNSEAITNK</sequence>
<organism evidence="9 10">
    <name type="scientific">Paraclostridium bifermentans</name>
    <name type="common">Clostridium bifermentans</name>
    <dbReference type="NCBI Taxonomy" id="1490"/>
    <lineage>
        <taxon>Bacteria</taxon>
        <taxon>Bacillati</taxon>
        <taxon>Bacillota</taxon>
        <taxon>Clostridia</taxon>
        <taxon>Peptostreptococcales</taxon>
        <taxon>Peptostreptococcaceae</taxon>
        <taxon>Paraclostridium</taxon>
    </lineage>
</organism>
<evidence type="ECO:0000256" key="3">
    <source>
        <dbReference type="ARBA" id="ARBA00001941"/>
    </source>
</evidence>
<protein>
    <recommendedName>
        <fullName evidence="5">5'-deoxynucleotidase</fullName>
        <ecNumber evidence="5">3.1.3.89</ecNumber>
    </recommendedName>
</protein>
<dbReference type="EC" id="3.1.3.89" evidence="5"/>
<evidence type="ECO:0000256" key="6">
    <source>
        <dbReference type="ARBA" id="ARBA00022723"/>
    </source>
</evidence>
<evidence type="ECO:0000256" key="7">
    <source>
        <dbReference type="ARBA" id="ARBA00022801"/>
    </source>
</evidence>
<dbReference type="GO" id="GO:0046872">
    <property type="term" value="F:metal ion binding"/>
    <property type="evidence" value="ECO:0007669"/>
    <property type="project" value="UniProtKB-KW"/>
</dbReference>
<dbReference type="InterPro" id="IPR006674">
    <property type="entry name" value="HD_domain"/>
</dbReference>